<evidence type="ECO:0000313" key="7">
    <source>
        <dbReference type="Proteomes" id="UP000035909"/>
    </source>
</evidence>
<dbReference type="PANTHER" id="PTHR30290">
    <property type="entry name" value="PERIPLASMIC BINDING COMPONENT OF ABC TRANSPORTER"/>
    <property type="match status" value="1"/>
</dbReference>
<dbReference type="CDD" id="cd08498">
    <property type="entry name" value="PBP2_NikA_DppA_OppA_like_2"/>
    <property type="match status" value="1"/>
</dbReference>
<proteinExistence type="inferred from homology"/>
<dbReference type="PANTHER" id="PTHR30290:SF9">
    <property type="entry name" value="OLIGOPEPTIDE-BINDING PROTEIN APPA"/>
    <property type="match status" value="1"/>
</dbReference>
<dbReference type="Pfam" id="PF00496">
    <property type="entry name" value="SBP_bac_5"/>
    <property type="match status" value="1"/>
</dbReference>
<evidence type="ECO:0000259" key="5">
    <source>
        <dbReference type="Pfam" id="PF00496"/>
    </source>
</evidence>
<sequence length="524" mass="58418">MKKTMLTLGLTALFSQAAMAENSLVWTQSIDIPTLDPYAFASTSALAFQNHIYEGLVQWDDNFNIAPALATAWTQVDNETIRFTLRKGVTFHNGNPFNADDVVASIERVTHPDSGIRGNASSVVSARKLSDYEVEIKTTPSSPIVLNELTGVLIMDKEWLTANNALMPSSMSLGTESFATNNANGTGPFILESRRRDAQMVLKVNEKWWNNAQKQHNIDKVVFKPVSSDATRLAGLMSGEFDITTDVPLQDLPRLEKDPKLTVKIKPSLRVDYLSFNMADSLNAKNDFDANPLKDIRVRQALVQAVNRDVIVKKIMRDMTEVANTYVAPGIAGYDASSQLELPYDPNKAKQLLKEAGYQDGFNIAFDCVQGAYINAEQWCQAVQRYWAKVGINASLNMHPRSTYSTIRDQGKTDIAVLGWANLPLIDAYSINQQLLHSKDNGIYGAFNIPTYRNDVVDTYIEQASTELDKDKRVALMAAALKQAQNDLPYMPLHFEPVAWVTSKKLSITQQSDNVVRLWKAQIQ</sequence>
<dbReference type="OrthoDB" id="9801912at2"/>
<dbReference type="InterPro" id="IPR030678">
    <property type="entry name" value="Peptide/Ni-bd"/>
</dbReference>
<evidence type="ECO:0000313" key="6">
    <source>
        <dbReference type="EMBL" id="KLV08241.1"/>
    </source>
</evidence>
<dbReference type="GO" id="GO:0030288">
    <property type="term" value="C:outer membrane-bounded periplasmic space"/>
    <property type="evidence" value="ECO:0007669"/>
    <property type="project" value="UniProtKB-ARBA"/>
</dbReference>
<feature type="chain" id="PRO_5005252272" evidence="4">
    <location>
        <begin position="21"/>
        <end position="524"/>
    </location>
</feature>
<organism evidence="6 7">
    <name type="scientific">Photobacterium ganghwense</name>
    <dbReference type="NCBI Taxonomy" id="320778"/>
    <lineage>
        <taxon>Bacteria</taxon>
        <taxon>Pseudomonadati</taxon>
        <taxon>Pseudomonadota</taxon>
        <taxon>Gammaproteobacteria</taxon>
        <taxon>Vibrionales</taxon>
        <taxon>Vibrionaceae</taxon>
        <taxon>Photobacterium</taxon>
    </lineage>
</organism>
<dbReference type="Proteomes" id="UP000035909">
    <property type="component" value="Unassembled WGS sequence"/>
</dbReference>
<dbReference type="GO" id="GO:0015833">
    <property type="term" value="P:peptide transport"/>
    <property type="evidence" value="ECO:0007669"/>
    <property type="project" value="TreeGrafter"/>
</dbReference>
<evidence type="ECO:0000256" key="3">
    <source>
        <dbReference type="ARBA" id="ARBA00022729"/>
    </source>
</evidence>
<dbReference type="PIRSF" id="PIRSF002741">
    <property type="entry name" value="MppA"/>
    <property type="match status" value="1"/>
</dbReference>
<keyword evidence="7" id="KW-1185">Reference proteome</keyword>
<comment type="similarity">
    <text evidence="1">Belongs to the bacterial solute-binding protein 5 family.</text>
</comment>
<feature type="signal peptide" evidence="4">
    <location>
        <begin position="1"/>
        <end position="20"/>
    </location>
</feature>
<dbReference type="SUPFAM" id="SSF53850">
    <property type="entry name" value="Periplasmic binding protein-like II"/>
    <property type="match status" value="1"/>
</dbReference>
<reference evidence="6 7" key="1">
    <citation type="submission" date="2015-05" db="EMBL/GenBank/DDBJ databases">
        <title>Photobacterium galathea sp. nov.</title>
        <authorList>
            <person name="Machado H."/>
            <person name="Gram L."/>
        </authorList>
    </citation>
    <scope>NUCLEOTIDE SEQUENCE [LARGE SCALE GENOMIC DNA]</scope>
    <source>
        <strain evidence="6 7">DSM 22954</strain>
    </source>
</reference>
<evidence type="ECO:0000256" key="4">
    <source>
        <dbReference type="SAM" id="SignalP"/>
    </source>
</evidence>
<keyword evidence="2" id="KW-0813">Transport</keyword>
<feature type="domain" description="Solute-binding protein family 5" evidence="5">
    <location>
        <begin position="65"/>
        <end position="440"/>
    </location>
</feature>
<evidence type="ECO:0000256" key="1">
    <source>
        <dbReference type="ARBA" id="ARBA00005695"/>
    </source>
</evidence>
<evidence type="ECO:0000256" key="2">
    <source>
        <dbReference type="ARBA" id="ARBA00022448"/>
    </source>
</evidence>
<gene>
    <name evidence="6" type="ORF">ABT57_15715</name>
</gene>
<dbReference type="STRING" id="320778.ABT57_15715"/>
<dbReference type="AlphaFoldDB" id="A0A0J1H987"/>
<dbReference type="RefSeq" id="WP_047886129.1">
    <property type="nucleotide sequence ID" value="NZ_CP071326.1"/>
</dbReference>
<dbReference type="InterPro" id="IPR000914">
    <property type="entry name" value="SBP_5_dom"/>
</dbReference>
<dbReference type="Gene3D" id="3.40.190.10">
    <property type="entry name" value="Periplasmic binding protein-like II"/>
    <property type="match status" value="1"/>
</dbReference>
<dbReference type="GO" id="GO:0043190">
    <property type="term" value="C:ATP-binding cassette (ABC) transporter complex"/>
    <property type="evidence" value="ECO:0007669"/>
    <property type="project" value="InterPro"/>
</dbReference>
<comment type="caution">
    <text evidence="6">The sequence shown here is derived from an EMBL/GenBank/DDBJ whole genome shotgun (WGS) entry which is preliminary data.</text>
</comment>
<dbReference type="Gene3D" id="3.90.76.10">
    <property type="entry name" value="Dipeptide-binding Protein, Domain 1"/>
    <property type="match status" value="1"/>
</dbReference>
<name>A0A0J1H987_9GAMM</name>
<protein>
    <submittedName>
        <fullName evidence="6">Peptide ABC transporter substrate-binding protein</fullName>
    </submittedName>
</protein>
<dbReference type="Gene3D" id="3.10.105.10">
    <property type="entry name" value="Dipeptide-binding Protein, Domain 3"/>
    <property type="match status" value="1"/>
</dbReference>
<keyword evidence="3 4" id="KW-0732">Signal</keyword>
<dbReference type="GO" id="GO:1904680">
    <property type="term" value="F:peptide transmembrane transporter activity"/>
    <property type="evidence" value="ECO:0007669"/>
    <property type="project" value="TreeGrafter"/>
</dbReference>
<dbReference type="PATRIC" id="fig|320778.3.peg.3416"/>
<accession>A0A0J1H987</accession>
<dbReference type="EMBL" id="LDOU01000015">
    <property type="protein sequence ID" value="KLV08241.1"/>
    <property type="molecule type" value="Genomic_DNA"/>
</dbReference>
<dbReference type="InterPro" id="IPR039424">
    <property type="entry name" value="SBP_5"/>
</dbReference>